<dbReference type="InterPro" id="IPR016186">
    <property type="entry name" value="C-type_lectin-like/link_sf"/>
</dbReference>
<dbReference type="SMART" id="SM00445">
    <property type="entry name" value="LINK"/>
    <property type="match status" value="1"/>
</dbReference>
<dbReference type="InterPro" id="IPR016187">
    <property type="entry name" value="CTDL_fold"/>
</dbReference>
<feature type="disulfide bond" evidence="9">
    <location>
        <begin position="123"/>
        <end position="144"/>
    </location>
</feature>
<proteinExistence type="predicted"/>
<evidence type="ECO:0000256" key="4">
    <source>
        <dbReference type="ARBA" id="ARBA00022989"/>
    </source>
</evidence>
<evidence type="ECO:0000256" key="3">
    <source>
        <dbReference type="ARBA" id="ARBA00022729"/>
    </source>
</evidence>
<dbReference type="Pfam" id="PF00193">
    <property type="entry name" value="Xlink"/>
    <property type="match status" value="1"/>
</dbReference>
<dbReference type="PANTHER" id="PTHR10225">
    <property type="entry name" value="HYALURONAN RECEPTOR"/>
    <property type="match status" value="1"/>
</dbReference>
<evidence type="ECO:0000256" key="7">
    <source>
        <dbReference type="ARBA" id="ARBA00023170"/>
    </source>
</evidence>
<dbReference type="PROSITE" id="PS50963">
    <property type="entry name" value="LINK_2"/>
    <property type="match status" value="1"/>
</dbReference>
<reference evidence="10 11" key="1">
    <citation type="submission" date="2018-03" db="EMBL/GenBank/DDBJ databases">
        <title>Draft genome sequence of Rohu Carp (Labeo rohita).</title>
        <authorList>
            <person name="Das P."/>
            <person name="Kushwaha B."/>
            <person name="Joshi C.G."/>
            <person name="Kumar D."/>
            <person name="Nagpure N.S."/>
            <person name="Sahoo L."/>
            <person name="Das S.P."/>
            <person name="Bit A."/>
            <person name="Patnaik S."/>
            <person name="Meher P.K."/>
            <person name="Jayasankar P."/>
            <person name="Koringa P.G."/>
            <person name="Patel N.V."/>
            <person name="Hinsu A.T."/>
            <person name="Kumar R."/>
            <person name="Pandey M."/>
            <person name="Agarwal S."/>
            <person name="Srivastava S."/>
            <person name="Singh M."/>
            <person name="Iquebal M.A."/>
            <person name="Jaiswal S."/>
            <person name="Angadi U.B."/>
            <person name="Kumar N."/>
            <person name="Raza M."/>
            <person name="Shah T.M."/>
            <person name="Rai A."/>
            <person name="Jena J.K."/>
        </authorList>
    </citation>
    <scope>NUCLEOTIDE SEQUENCE [LARGE SCALE GENOMIC DNA]</scope>
    <source>
        <strain evidence="10">DASCIFA01</strain>
        <tissue evidence="10">Testis</tissue>
    </source>
</reference>
<comment type="caution">
    <text evidence="10">The sequence shown here is derived from an EMBL/GenBank/DDBJ whole genome shotgun (WGS) entry which is preliminary data.</text>
</comment>
<dbReference type="AlphaFoldDB" id="A0A498NJ46"/>
<gene>
    <name evidence="10" type="ORF">ROHU_016685</name>
</gene>
<evidence type="ECO:0000313" key="10">
    <source>
        <dbReference type="EMBL" id="RXN31809.1"/>
    </source>
</evidence>
<accession>A0A498NJ46</accession>
<dbReference type="Proteomes" id="UP000290572">
    <property type="component" value="Unassembled WGS sequence"/>
</dbReference>
<keyword evidence="4" id="KW-1133">Transmembrane helix</keyword>
<sequence>MPAHLLFPLPRCGGLVMTLCAHHRSHFAQRPRDSEKADFTTMARVWMTTLMLFSSLLMSSLTFDIHLVKVNPKHAISGVFQASIGDKYALTASAARDLCEHLGLTIASKAQVAEAQKHGLETCRFGWIDEQIAVIPRVQVKSNCGNGRTGVVVWRADPSKEFDVFCFNVTDFEAQNQASMAAHQTTTTRKPITTHSSVFPTAQAGVHLRKIPFSKQPSPSSSLSSLSSSVPSSTSHRPSVNDLDDEGKHLAMSGSSIEAVPAALLITVTFAVMLSVFLALYYFKTNRPCRTQCDSEQQKEYIETEVWEHCSKKDLQKPQEEHVEENEEENNNSSTDQD</sequence>
<evidence type="ECO:0000313" key="11">
    <source>
        <dbReference type="Proteomes" id="UP000290572"/>
    </source>
</evidence>
<protein>
    <submittedName>
        <fullName evidence="10">Lymphatic vessel endothelial hyaluronic acid receptor 1-like protein</fullName>
    </submittedName>
</protein>
<dbReference type="GO" id="GO:0007155">
    <property type="term" value="P:cell adhesion"/>
    <property type="evidence" value="ECO:0007669"/>
    <property type="project" value="InterPro"/>
</dbReference>
<evidence type="ECO:0000256" key="6">
    <source>
        <dbReference type="ARBA" id="ARBA00023157"/>
    </source>
</evidence>
<dbReference type="SUPFAM" id="SSF56436">
    <property type="entry name" value="C-type lectin-like"/>
    <property type="match status" value="1"/>
</dbReference>
<dbReference type="Gene3D" id="3.10.100.10">
    <property type="entry name" value="Mannose-Binding Protein A, subunit A"/>
    <property type="match status" value="1"/>
</dbReference>
<keyword evidence="8" id="KW-0325">Glycoprotein</keyword>
<keyword evidence="11" id="KW-1185">Reference proteome</keyword>
<dbReference type="InterPro" id="IPR000538">
    <property type="entry name" value="Link_dom"/>
</dbReference>
<comment type="caution">
    <text evidence="9">Lacks conserved residue(s) required for the propagation of feature annotation.</text>
</comment>
<evidence type="ECO:0000256" key="5">
    <source>
        <dbReference type="ARBA" id="ARBA00023136"/>
    </source>
</evidence>
<evidence type="ECO:0000256" key="8">
    <source>
        <dbReference type="ARBA" id="ARBA00023180"/>
    </source>
</evidence>
<dbReference type="PROSITE" id="PS01241">
    <property type="entry name" value="LINK_1"/>
    <property type="match status" value="1"/>
</dbReference>
<keyword evidence="2" id="KW-0812">Transmembrane</keyword>
<name>A0A498NJ46_LABRO</name>
<evidence type="ECO:0000256" key="9">
    <source>
        <dbReference type="PROSITE-ProRule" id="PRU00323"/>
    </source>
</evidence>
<dbReference type="InterPro" id="IPR043210">
    <property type="entry name" value="CD44_antigen-like"/>
</dbReference>
<dbReference type="GO" id="GO:0004888">
    <property type="term" value="F:transmembrane signaling receptor activity"/>
    <property type="evidence" value="ECO:0007669"/>
    <property type="project" value="TreeGrafter"/>
</dbReference>
<evidence type="ECO:0000256" key="1">
    <source>
        <dbReference type="ARBA" id="ARBA00004167"/>
    </source>
</evidence>
<evidence type="ECO:0000256" key="2">
    <source>
        <dbReference type="ARBA" id="ARBA00022692"/>
    </source>
</evidence>
<dbReference type="STRING" id="84645.A0A498NJ46"/>
<keyword evidence="7 10" id="KW-0675">Receptor</keyword>
<dbReference type="EMBL" id="QBIY01011439">
    <property type="protein sequence ID" value="RXN31809.1"/>
    <property type="molecule type" value="Genomic_DNA"/>
</dbReference>
<keyword evidence="6 9" id="KW-1015">Disulfide bond</keyword>
<keyword evidence="3" id="KW-0732">Signal</keyword>
<organism evidence="10 11">
    <name type="scientific">Labeo rohita</name>
    <name type="common">Indian major carp</name>
    <name type="synonym">Cyprinus rohita</name>
    <dbReference type="NCBI Taxonomy" id="84645"/>
    <lineage>
        <taxon>Eukaryota</taxon>
        <taxon>Metazoa</taxon>
        <taxon>Chordata</taxon>
        <taxon>Craniata</taxon>
        <taxon>Vertebrata</taxon>
        <taxon>Euteleostomi</taxon>
        <taxon>Actinopterygii</taxon>
        <taxon>Neopterygii</taxon>
        <taxon>Teleostei</taxon>
        <taxon>Ostariophysi</taxon>
        <taxon>Cypriniformes</taxon>
        <taxon>Cyprinidae</taxon>
        <taxon>Labeoninae</taxon>
        <taxon>Labeonini</taxon>
        <taxon>Labeo</taxon>
    </lineage>
</organism>
<comment type="subcellular location">
    <subcellularLocation>
        <location evidence="1">Membrane</location>
        <topology evidence="1">Single-pass membrane protein</topology>
    </subcellularLocation>
</comment>
<dbReference type="GO" id="GO:0005540">
    <property type="term" value="F:hyaluronic acid binding"/>
    <property type="evidence" value="ECO:0007669"/>
    <property type="project" value="InterPro"/>
</dbReference>
<keyword evidence="5" id="KW-0472">Membrane</keyword>
<dbReference type="GO" id="GO:0005886">
    <property type="term" value="C:plasma membrane"/>
    <property type="evidence" value="ECO:0007669"/>
    <property type="project" value="TreeGrafter"/>
</dbReference>
<dbReference type="PANTHER" id="PTHR10225:SF2">
    <property type="entry name" value="LYMPHATIC VESSEL ENDOTHELIAL HYALURONIC ACID RECEPTOR 1"/>
    <property type="match status" value="1"/>
</dbReference>